<dbReference type="PATRIC" id="fig|1339316.3.peg.1546"/>
<name>A0A015XGF3_BACFG</name>
<comment type="caution">
    <text evidence="11">The sequence shown here is derived from an EMBL/GenBank/DDBJ whole genome shotgun (WGS) entry which is preliminary data.</text>
</comment>
<comment type="similarity">
    <text evidence="2 10">Belongs to the purine nucleoside phosphorylase YfiH/LACC1 family.</text>
</comment>
<evidence type="ECO:0000256" key="1">
    <source>
        <dbReference type="ARBA" id="ARBA00000553"/>
    </source>
</evidence>
<evidence type="ECO:0000256" key="7">
    <source>
        <dbReference type="ARBA" id="ARBA00047989"/>
    </source>
</evidence>
<dbReference type="PANTHER" id="PTHR30616:SF2">
    <property type="entry name" value="PURINE NUCLEOSIDE PHOSPHORYLASE LACC1"/>
    <property type="match status" value="1"/>
</dbReference>
<dbReference type="AlphaFoldDB" id="A0A015XGF3"/>
<dbReference type="Gene3D" id="3.60.140.10">
    <property type="entry name" value="CNF1/YfiH-like putative cysteine hydrolases"/>
    <property type="match status" value="1"/>
</dbReference>
<keyword evidence="5" id="KW-0378">Hydrolase</keyword>
<dbReference type="GO" id="GO:0016787">
    <property type="term" value="F:hydrolase activity"/>
    <property type="evidence" value="ECO:0007669"/>
    <property type="project" value="UniProtKB-KW"/>
</dbReference>
<comment type="catalytic activity">
    <reaction evidence="8">
        <text>adenosine + phosphate = alpha-D-ribose 1-phosphate + adenine</text>
        <dbReference type="Rhea" id="RHEA:27642"/>
        <dbReference type="ChEBI" id="CHEBI:16335"/>
        <dbReference type="ChEBI" id="CHEBI:16708"/>
        <dbReference type="ChEBI" id="CHEBI:43474"/>
        <dbReference type="ChEBI" id="CHEBI:57720"/>
        <dbReference type="EC" id="2.4.2.1"/>
    </reaction>
    <physiologicalReaction direction="left-to-right" evidence="8">
        <dbReference type="Rhea" id="RHEA:27643"/>
    </physiologicalReaction>
</comment>
<protein>
    <recommendedName>
        <fullName evidence="10">Purine nucleoside phosphorylase</fullName>
    </recommendedName>
</protein>
<accession>A0A015XGF3</accession>
<dbReference type="GO" id="GO:0017061">
    <property type="term" value="F:S-methyl-5-thioadenosine phosphorylase activity"/>
    <property type="evidence" value="ECO:0007669"/>
    <property type="project" value="UniProtKB-EC"/>
</dbReference>
<sequence length="270" mass="29996">MISLTDDRKMLGYGLLGAYPNISHFVTTRHGGYSEGAYASFNCSPFSGDELERVEKNQTLLFQSLSQAPRHLIIPFQTHGTKILPVDEKFLGASGQQQQEMLNGIDALITTEPGCCICISTADCIPVLLYDRVHHAVAAVHAGWRGTVEYIVGHTLEKMRAVFGTEGQDVIACIGPGISLQSFEVGDEVYEAFRLNGFDMSRISFRHSVTHKYHIDLWEANRQQLLDFGVPGVQIEIADICTYIRHEDFFSARRLGIKSGRILSGIMINS</sequence>
<proteinExistence type="inferred from homology"/>
<evidence type="ECO:0000256" key="8">
    <source>
        <dbReference type="ARBA" id="ARBA00048968"/>
    </source>
</evidence>
<evidence type="ECO:0000256" key="5">
    <source>
        <dbReference type="ARBA" id="ARBA00022801"/>
    </source>
</evidence>
<dbReference type="InterPro" id="IPR003730">
    <property type="entry name" value="Cu_polyphenol_OxRdtase"/>
</dbReference>
<reference evidence="11 12" key="1">
    <citation type="submission" date="2014-02" db="EMBL/GenBank/DDBJ databases">
        <authorList>
            <person name="Sears C."/>
            <person name="Carroll K."/>
            <person name="Sack B.R."/>
            <person name="Qadri F."/>
            <person name="Myers L.L."/>
            <person name="Chung G.-T."/>
            <person name="Escheverria P."/>
            <person name="Fraser C.M."/>
            <person name="Sadzewicz L."/>
            <person name="Shefchek K.A."/>
            <person name="Tallon L."/>
            <person name="Das S.P."/>
            <person name="Daugherty S."/>
            <person name="Mongodin E.F."/>
        </authorList>
    </citation>
    <scope>NUCLEOTIDE SEQUENCE [LARGE SCALE GENOMIC DNA]</scope>
    <source>
        <strain evidence="12">3998T(B)3</strain>
    </source>
</reference>
<evidence type="ECO:0000256" key="4">
    <source>
        <dbReference type="ARBA" id="ARBA00022723"/>
    </source>
</evidence>
<dbReference type="InterPro" id="IPR011324">
    <property type="entry name" value="Cytotoxic_necrot_fac-like_cat"/>
</dbReference>
<dbReference type="PANTHER" id="PTHR30616">
    <property type="entry name" value="UNCHARACTERIZED PROTEIN YFIH"/>
    <property type="match status" value="1"/>
</dbReference>
<comment type="catalytic activity">
    <reaction evidence="7">
        <text>adenosine + H2O + H(+) = inosine + NH4(+)</text>
        <dbReference type="Rhea" id="RHEA:24408"/>
        <dbReference type="ChEBI" id="CHEBI:15377"/>
        <dbReference type="ChEBI" id="CHEBI:15378"/>
        <dbReference type="ChEBI" id="CHEBI:16335"/>
        <dbReference type="ChEBI" id="CHEBI:17596"/>
        <dbReference type="ChEBI" id="CHEBI:28938"/>
        <dbReference type="EC" id="3.5.4.4"/>
    </reaction>
    <physiologicalReaction direction="left-to-right" evidence="7">
        <dbReference type="Rhea" id="RHEA:24409"/>
    </physiologicalReaction>
</comment>
<gene>
    <name evidence="11" type="ORF">M125_1595</name>
</gene>
<organism evidence="11 12">
    <name type="scientific">Bacteroides fragilis str. 3998T(B)3</name>
    <dbReference type="NCBI Taxonomy" id="1339316"/>
    <lineage>
        <taxon>Bacteria</taxon>
        <taxon>Pseudomonadati</taxon>
        <taxon>Bacteroidota</taxon>
        <taxon>Bacteroidia</taxon>
        <taxon>Bacteroidales</taxon>
        <taxon>Bacteroidaceae</taxon>
        <taxon>Bacteroides</taxon>
    </lineage>
</organism>
<keyword evidence="3" id="KW-0808">Transferase</keyword>
<evidence type="ECO:0000256" key="2">
    <source>
        <dbReference type="ARBA" id="ARBA00007353"/>
    </source>
</evidence>
<evidence type="ECO:0000256" key="3">
    <source>
        <dbReference type="ARBA" id="ARBA00022679"/>
    </source>
</evidence>
<comment type="catalytic activity">
    <reaction evidence="1">
        <text>inosine + phosphate = alpha-D-ribose 1-phosphate + hypoxanthine</text>
        <dbReference type="Rhea" id="RHEA:27646"/>
        <dbReference type="ChEBI" id="CHEBI:17368"/>
        <dbReference type="ChEBI" id="CHEBI:17596"/>
        <dbReference type="ChEBI" id="CHEBI:43474"/>
        <dbReference type="ChEBI" id="CHEBI:57720"/>
        <dbReference type="EC" id="2.4.2.1"/>
    </reaction>
    <physiologicalReaction direction="left-to-right" evidence="1">
        <dbReference type="Rhea" id="RHEA:27647"/>
    </physiologicalReaction>
</comment>
<evidence type="ECO:0000256" key="6">
    <source>
        <dbReference type="ARBA" id="ARBA00022833"/>
    </source>
</evidence>
<comment type="catalytic activity">
    <reaction evidence="9">
        <text>S-methyl-5'-thioadenosine + phosphate = 5-(methylsulfanyl)-alpha-D-ribose 1-phosphate + adenine</text>
        <dbReference type="Rhea" id="RHEA:11852"/>
        <dbReference type="ChEBI" id="CHEBI:16708"/>
        <dbReference type="ChEBI" id="CHEBI:17509"/>
        <dbReference type="ChEBI" id="CHEBI:43474"/>
        <dbReference type="ChEBI" id="CHEBI:58533"/>
        <dbReference type="EC" id="2.4.2.28"/>
    </reaction>
    <physiologicalReaction direction="left-to-right" evidence="9">
        <dbReference type="Rhea" id="RHEA:11853"/>
    </physiologicalReaction>
</comment>
<dbReference type="RefSeq" id="WP_005785539.1">
    <property type="nucleotide sequence ID" value="NZ_JGDB01000034.1"/>
</dbReference>
<dbReference type="CDD" id="cd16833">
    <property type="entry name" value="YfiH"/>
    <property type="match status" value="1"/>
</dbReference>
<dbReference type="NCBIfam" id="TIGR00726">
    <property type="entry name" value="peptidoglycan editing factor PgeF"/>
    <property type="match status" value="1"/>
</dbReference>
<evidence type="ECO:0000256" key="9">
    <source>
        <dbReference type="ARBA" id="ARBA00049893"/>
    </source>
</evidence>
<evidence type="ECO:0000313" key="11">
    <source>
        <dbReference type="EMBL" id="EXY91675.1"/>
    </source>
</evidence>
<dbReference type="GO" id="GO:0005507">
    <property type="term" value="F:copper ion binding"/>
    <property type="evidence" value="ECO:0007669"/>
    <property type="project" value="TreeGrafter"/>
</dbReference>
<evidence type="ECO:0000313" key="12">
    <source>
        <dbReference type="Proteomes" id="UP000020773"/>
    </source>
</evidence>
<evidence type="ECO:0000256" key="10">
    <source>
        <dbReference type="RuleBase" id="RU361274"/>
    </source>
</evidence>
<dbReference type="Pfam" id="PF02578">
    <property type="entry name" value="Cu-oxidase_4"/>
    <property type="match status" value="1"/>
</dbReference>
<dbReference type="SUPFAM" id="SSF64438">
    <property type="entry name" value="CNF1/YfiH-like putative cysteine hydrolases"/>
    <property type="match status" value="1"/>
</dbReference>
<dbReference type="EMBL" id="JGDB01000034">
    <property type="protein sequence ID" value="EXY91675.1"/>
    <property type="molecule type" value="Genomic_DNA"/>
</dbReference>
<keyword evidence="6" id="KW-0862">Zinc</keyword>
<keyword evidence="4" id="KW-0479">Metal-binding</keyword>
<dbReference type="InterPro" id="IPR038371">
    <property type="entry name" value="Cu_polyphenol_OxRdtase_sf"/>
</dbReference>
<dbReference type="Proteomes" id="UP000020773">
    <property type="component" value="Unassembled WGS sequence"/>
</dbReference>